<sequence>MSDIGVALDLDRLVLTRGRDFKWSFENVNAQGLPVDFPDGDLFFELGTHGEHNGAGHFEMYGADGGSYTVGIEGDAGVSDPLPFDASEQVLKQAIEGLAGIGAGNVSVVGYFTPQWIFIVDWSDAMPLSAGVVELFNATVSAAFGALDFITGGLGVTLDGHYESSSFVFRLTYKGSLLQQELINFVAGVISNIIDVINTALTNIEIFSGEIANIDAIYAPIRRFYYEFVNDKALTPVNALTVTPSLTGHTPSLTVTQDAKGRAPFTIWDFDITGSTASIKVESDDCDVIPSRTPWQLVFMPDGEASGGDPIARGKTWTQE</sequence>
<gene>
    <name evidence="2" type="ORF">QXL92_02635</name>
</gene>
<evidence type="ECO:0000313" key="3">
    <source>
        <dbReference type="Proteomes" id="UP001229081"/>
    </source>
</evidence>
<organism evidence="2 3">
    <name type="scientific">Mycobacterium paragordonae</name>
    <dbReference type="NCBI Taxonomy" id="1389713"/>
    <lineage>
        <taxon>Bacteria</taxon>
        <taxon>Bacillati</taxon>
        <taxon>Actinomycetota</taxon>
        <taxon>Actinomycetes</taxon>
        <taxon>Mycobacteriales</taxon>
        <taxon>Mycobacteriaceae</taxon>
        <taxon>Mycobacterium</taxon>
    </lineage>
</organism>
<accession>A0AAJ1W253</accession>
<proteinExistence type="predicted"/>
<name>A0AAJ1W253_9MYCO</name>
<dbReference type="AlphaFoldDB" id="A0AAJ1W253"/>
<dbReference type="InterPro" id="IPR055688">
    <property type="entry name" value="LtfC/p132/Gp6_b-sand"/>
</dbReference>
<dbReference type="Proteomes" id="UP001229081">
    <property type="component" value="Unassembled WGS sequence"/>
</dbReference>
<reference evidence="2" key="1">
    <citation type="submission" date="2023-06" db="EMBL/GenBank/DDBJ databases">
        <title>Identification of two novel mycobacterium reveal diversities and complexities of Mycobacterium gordonae clade.</title>
        <authorList>
            <person name="Matsumoto Y."/>
            <person name="Nakamura S."/>
            <person name="Motooka D."/>
            <person name="Fukushima K."/>
        </authorList>
    </citation>
    <scope>NUCLEOTIDE SEQUENCE</scope>
    <source>
        <strain evidence="2">TY812</strain>
    </source>
</reference>
<dbReference type="RefSeq" id="WP_306254573.1">
    <property type="nucleotide sequence ID" value="NZ_JAUFSA010000001.1"/>
</dbReference>
<dbReference type="Pfam" id="PF23926">
    <property type="entry name" value="LtfC"/>
    <property type="match status" value="1"/>
</dbReference>
<dbReference type="EMBL" id="JAUFSA010000001">
    <property type="protein sequence ID" value="MDP7733654.1"/>
    <property type="molecule type" value="Genomic_DNA"/>
</dbReference>
<feature type="domain" description="LtfC/p132/Gp6 beta-sandwich" evidence="1">
    <location>
        <begin position="245"/>
        <end position="315"/>
    </location>
</feature>
<comment type="caution">
    <text evidence="2">The sequence shown here is derived from an EMBL/GenBank/DDBJ whole genome shotgun (WGS) entry which is preliminary data.</text>
</comment>
<protein>
    <recommendedName>
        <fullName evidence="1">LtfC/p132/Gp6 beta-sandwich domain-containing protein</fullName>
    </recommendedName>
</protein>
<evidence type="ECO:0000313" key="2">
    <source>
        <dbReference type="EMBL" id="MDP7733654.1"/>
    </source>
</evidence>
<evidence type="ECO:0000259" key="1">
    <source>
        <dbReference type="Pfam" id="PF23926"/>
    </source>
</evidence>